<evidence type="ECO:0000313" key="2">
    <source>
        <dbReference type="EMBL" id="MBZ2198862.1"/>
    </source>
</evidence>
<protein>
    <submittedName>
        <fullName evidence="2">Uncharacterized protein</fullName>
    </submittedName>
</protein>
<evidence type="ECO:0000313" key="3">
    <source>
        <dbReference type="Proteomes" id="UP000826651"/>
    </source>
</evidence>
<keyword evidence="3" id="KW-1185">Reference proteome</keyword>
<gene>
    <name evidence="2" type="ORF">KCQ71_22130</name>
</gene>
<name>A0ABS7SF49_9MICO</name>
<proteinExistence type="predicted"/>
<dbReference type="Proteomes" id="UP000826651">
    <property type="component" value="Unassembled WGS sequence"/>
</dbReference>
<reference evidence="2 3" key="1">
    <citation type="submission" date="2021-04" db="EMBL/GenBank/DDBJ databases">
        <title>Ruania sp. nov., isolated from sandy soil of mangrove forest.</title>
        <authorList>
            <person name="Ge X."/>
            <person name="Huang R."/>
            <person name="Liu W."/>
        </authorList>
    </citation>
    <scope>NUCLEOTIDE SEQUENCE [LARGE SCALE GENOMIC DNA]</scope>
    <source>
        <strain evidence="2 3">N2-46</strain>
    </source>
</reference>
<dbReference type="EMBL" id="JAGSHT010000022">
    <property type="protein sequence ID" value="MBZ2198862.1"/>
    <property type="molecule type" value="Genomic_DNA"/>
</dbReference>
<accession>A0ABS7SF49</accession>
<keyword evidence="1" id="KW-0472">Membrane</keyword>
<comment type="caution">
    <text evidence="2">The sequence shown here is derived from an EMBL/GenBank/DDBJ whole genome shotgun (WGS) entry which is preliminary data.</text>
</comment>
<sequence length="197" mass="20192">MNTRTEEPLDDFESRLLGELRDVVALRTPAAIAAPARKQGVPPRRRWVIAGVAAATVGLTIWGLGTTAGPPAYAVSENSAGDVSFILLDADEAAGLETALASHGIAADVTLLPQNTTCATGRFAGENEYPDWMAEPVIADAGVTVTVPAGALNEGETLVVVYIGTRDGLQPGEMAATSVAVADGPVGECVPVPVSDE</sequence>
<organism evidence="2 3">
    <name type="scientific">Occultella gossypii</name>
    <dbReference type="NCBI Taxonomy" id="2800820"/>
    <lineage>
        <taxon>Bacteria</taxon>
        <taxon>Bacillati</taxon>
        <taxon>Actinomycetota</taxon>
        <taxon>Actinomycetes</taxon>
        <taxon>Micrococcales</taxon>
        <taxon>Ruaniaceae</taxon>
        <taxon>Occultella</taxon>
    </lineage>
</organism>
<keyword evidence="1" id="KW-0812">Transmembrane</keyword>
<dbReference type="RefSeq" id="WP_223410469.1">
    <property type="nucleotide sequence ID" value="NZ_JAGSHT010000022.1"/>
</dbReference>
<keyword evidence="1" id="KW-1133">Transmembrane helix</keyword>
<evidence type="ECO:0000256" key="1">
    <source>
        <dbReference type="SAM" id="Phobius"/>
    </source>
</evidence>
<feature type="transmembrane region" description="Helical" evidence="1">
    <location>
        <begin position="47"/>
        <end position="65"/>
    </location>
</feature>